<dbReference type="PANTHER" id="PTHR45676:SF159">
    <property type="entry name" value="RING-H2 FINGER PROTEIN ATL51"/>
    <property type="match status" value="1"/>
</dbReference>
<evidence type="ECO:0000313" key="4">
    <source>
        <dbReference type="Proteomes" id="UP000827889"/>
    </source>
</evidence>
<feature type="domain" description="RING-type" evidence="3">
    <location>
        <begin position="97"/>
        <end position="139"/>
    </location>
</feature>
<accession>A0A8B8QNR4</accession>
<keyword evidence="4" id="KW-1185">Reference proteome</keyword>
<keyword evidence="1" id="KW-0863">Zinc-finger</keyword>
<dbReference type="GeneID" id="115753427"/>
<organism evidence="4 5">
    <name type="scientific">Rhodamnia argentea</name>
    <dbReference type="NCBI Taxonomy" id="178133"/>
    <lineage>
        <taxon>Eukaryota</taxon>
        <taxon>Viridiplantae</taxon>
        <taxon>Streptophyta</taxon>
        <taxon>Embryophyta</taxon>
        <taxon>Tracheophyta</taxon>
        <taxon>Spermatophyta</taxon>
        <taxon>Magnoliopsida</taxon>
        <taxon>eudicotyledons</taxon>
        <taxon>Gunneridae</taxon>
        <taxon>Pentapetalae</taxon>
        <taxon>rosids</taxon>
        <taxon>malvids</taxon>
        <taxon>Myrtales</taxon>
        <taxon>Myrtaceae</taxon>
        <taxon>Myrtoideae</taxon>
        <taxon>Myrteae</taxon>
        <taxon>Australasian group</taxon>
        <taxon>Rhodamnia</taxon>
    </lineage>
</organism>
<evidence type="ECO:0000256" key="1">
    <source>
        <dbReference type="PROSITE-ProRule" id="PRU00175"/>
    </source>
</evidence>
<protein>
    <submittedName>
        <fullName evidence="5">RING-H2 finger protein ATL79-like</fullName>
    </submittedName>
</protein>
<reference evidence="5" key="1">
    <citation type="submission" date="2025-08" db="UniProtKB">
        <authorList>
            <consortium name="RefSeq"/>
        </authorList>
    </citation>
    <scope>IDENTIFICATION</scope>
    <source>
        <tissue evidence="5">Leaf</tissue>
    </source>
</reference>
<keyword evidence="2" id="KW-0812">Transmembrane</keyword>
<dbReference type="GO" id="GO:0008270">
    <property type="term" value="F:zinc ion binding"/>
    <property type="evidence" value="ECO:0007669"/>
    <property type="project" value="UniProtKB-KW"/>
</dbReference>
<dbReference type="InterPro" id="IPR013083">
    <property type="entry name" value="Znf_RING/FYVE/PHD"/>
</dbReference>
<evidence type="ECO:0000256" key="2">
    <source>
        <dbReference type="SAM" id="Phobius"/>
    </source>
</evidence>
<keyword evidence="1" id="KW-0479">Metal-binding</keyword>
<dbReference type="UniPathway" id="UPA00143"/>
<dbReference type="GO" id="GO:0016567">
    <property type="term" value="P:protein ubiquitination"/>
    <property type="evidence" value="ECO:0007669"/>
    <property type="project" value="UniProtKB-UniPathway"/>
</dbReference>
<dbReference type="Proteomes" id="UP000827889">
    <property type="component" value="Chromosome 11"/>
</dbReference>
<proteinExistence type="predicted"/>
<evidence type="ECO:0000259" key="3">
    <source>
        <dbReference type="PROSITE" id="PS50089"/>
    </source>
</evidence>
<gene>
    <name evidence="5" type="primary">LOC115753427</name>
</gene>
<keyword evidence="2" id="KW-0472">Membrane</keyword>
<dbReference type="OrthoDB" id="1628317at2759"/>
<dbReference type="PANTHER" id="PTHR45676">
    <property type="entry name" value="RING-H2 FINGER PROTEIN ATL51-RELATED"/>
    <property type="match status" value="1"/>
</dbReference>
<dbReference type="KEGG" id="rarg:115753427"/>
<dbReference type="SUPFAM" id="SSF57850">
    <property type="entry name" value="RING/U-box"/>
    <property type="match status" value="1"/>
</dbReference>
<dbReference type="PROSITE" id="PS50089">
    <property type="entry name" value="ZF_RING_2"/>
    <property type="match status" value="1"/>
</dbReference>
<dbReference type="RefSeq" id="XP_030547892.1">
    <property type="nucleotide sequence ID" value="XM_030692032.2"/>
</dbReference>
<sequence>MPPSPLVAPSPQPSYSAAVPLQFAPFALYAMSLACAEVILILVVVGYACLRSRRERADPARFDRNIERPRRGVEAAALSVVVVAYRGDARELHSEDCAICLASFEEGEECWVIMTCNHGYHESCIKEWLSRDRHCPLCRGSVQAGRTASVTPAPTSS</sequence>
<keyword evidence="1" id="KW-0862">Zinc</keyword>
<dbReference type="Pfam" id="PF13639">
    <property type="entry name" value="zf-RING_2"/>
    <property type="match status" value="1"/>
</dbReference>
<feature type="transmembrane region" description="Helical" evidence="2">
    <location>
        <begin position="26"/>
        <end position="50"/>
    </location>
</feature>
<evidence type="ECO:0000313" key="5">
    <source>
        <dbReference type="RefSeq" id="XP_030547892.1"/>
    </source>
</evidence>
<keyword evidence="2" id="KW-1133">Transmembrane helix</keyword>
<dbReference type="InterPro" id="IPR001841">
    <property type="entry name" value="Znf_RING"/>
</dbReference>
<dbReference type="Gene3D" id="3.30.40.10">
    <property type="entry name" value="Zinc/RING finger domain, C3HC4 (zinc finger)"/>
    <property type="match status" value="1"/>
</dbReference>
<name>A0A8B8QNR4_9MYRT</name>
<dbReference type="AlphaFoldDB" id="A0A8B8QNR4"/>
<dbReference type="SMART" id="SM00184">
    <property type="entry name" value="RING"/>
    <property type="match status" value="1"/>
</dbReference>